<evidence type="ECO:0000313" key="2">
    <source>
        <dbReference type="EMBL" id="KAL2057113.1"/>
    </source>
</evidence>
<proteinExistence type="predicted"/>
<reference evidence="2 3" key="1">
    <citation type="submission" date="2024-09" db="EMBL/GenBank/DDBJ databases">
        <title>Rethinking Asexuality: The Enigmatic Case of Functional Sexual Genes in Lepraria (Stereocaulaceae).</title>
        <authorList>
            <person name="Doellman M."/>
            <person name="Sun Y."/>
            <person name="Barcenas-Pena A."/>
            <person name="Lumbsch H.T."/>
            <person name="Grewe F."/>
        </authorList>
    </citation>
    <scope>NUCLEOTIDE SEQUENCE [LARGE SCALE GENOMIC DNA]</scope>
    <source>
        <strain evidence="2 3">Grewe 0041</strain>
    </source>
</reference>
<keyword evidence="3" id="KW-1185">Reference proteome</keyword>
<dbReference type="Proteomes" id="UP001590951">
    <property type="component" value="Unassembled WGS sequence"/>
</dbReference>
<evidence type="ECO:0000313" key="3">
    <source>
        <dbReference type="Proteomes" id="UP001590951"/>
    </source>
</evidence>
<evidence type="ECO:0000256" key="1">
    <source>
        <dbReference type="SAM" id="MobiDB-lite"/>
    </source>
</evidence>
<feature type="region of interest" description="Disordered" evidence="1">
    <location>
        <begin position="1"/>
        <end position="28"/>
    </location>
</feature>
<sequence>MSSMNWSESRSFGSRQPHHDGSEENKGIGALVLNGRSGHFTFGNPGAASVAAKNAIQRQGGCSRNGAAFELLISSVPYPTTWIRLYSDLELNLFTTYYIPRMRLDSCKEPLPAEI</sequence>
<accession>A0ABR4BMD0</accession>
<organism evidence="2 3">
    <name type="scientific">Lepraria finkii</name>
    <dbReference type="NCBI Taxonomy" id="1340010"/>
    <lineage>
        <taxon>Eukaryota</taxon>
        <taxon>Fungi</taxon>
        <taxon>Dikarya</taxon>
        <taxon>Ascomycota</taxon>
        <taxon>Pezizomycotina</taxon>
        <taxon>Lecanoromycetes</taxon>
        <taxon>OSLEUM clade</taxon>
        <taxon>Lecanoromycetidae</taxon>
        <taxon>Lecanorales</taxon>
        <taxon>Lecanorineae</taxon>
        <taxon>Stereocaulaceae</taxon>
        <taxon>Lepraria</taxon>
    </lineage>
</organism>
<gene>
    <name evidence="2" type="ORF">ABVK25_002852</name>
</gene>
<protein>
    <submittedName>
        <fullName evidence="2">Uncharacterized protein</fullName>
    </submittedName>
</protein>
<name>A0ABR4BMD0_9LECA</name>
<feature type="compositionally biased region" description="Polar residues" evidence="1">
    <location>
        <begin position="1"/>
        <end position="14"/>
    </location>
</feature>
<feature type="compositionally biased region" description="Basic and acidic residues" evidence="1">
    <location>
        <begin position="17"/>
        <end position="26"/>
    </location>
</feature>
<dbReference type="EMBL" id="JBHFEH010000006">
    <property type="protein sequence ID" value="KAL2057113.1"/>
    <property type="molecule type" value="Genomic_DNA"/>
</dbReference>
<comment type="caution">
    <text evidence="2">The sequence shown here is derived from an EMBL/GenBank/DDBJ whole genome shotgun (WGS) entry which is preliminary data.</text>
</comment>